<dbReference type="NCBIfam" id="TIGR00530">
    <property type="entry name" value="AGP_acyltrn"/>
    <property type="match status" value="1"/>
</dbReference>
<keyword evidence="8" id="KW-0472">Membrane</keyword>
<dbReference type="EC" id="2.3.1.51" evidence="7"/>
<dbReference type="GO" id="GO:0016020">
    <property type="term" value="C:membrane"/>
    <property type="evidence" value="ECO:0007669"/>
    <property type="project" value="InterPro"/>
</dbReference>
<comment type="domain">
    <text evidence="7">The HXXXXD motif is essential for acyltransferase activity and may constitute the binding site for the phosphate moiety of the glycerol-3-phosphate.</text>
</comment>
<organism evidence="10 11">
    <name type="scientific">Salisediminibacterium halotolerans</name>
    <dbReference type="NCBI Taxonomy" id="517425"/>
    <lineage>
        <taxon>Bacteria</taxon>
        <taxon>Bacillati</taxon>
        <taxon>Bacillota</taxon>
        <taxon>Bacilli</taxon>
        <taxon>Bacillales</taxon>
        <taxon>Bacillaceae</taxon>
        <taxon>Salisediminibacterium</taxon>
    </lineage>
</organism>
<evidence type="ECO:0000256" key="7">
    <source>
        <dbReference type="RuleBase" id="RU361267"/>
    </source>
</evidence>
<keyword evidence="5 7" id="KW-0443">Lipid metabolism</keyword>
<keyword evidence="8" id="KW-1133">Transmembrane helix</keyword>
<dbReference type="OrthoDB" id="9803035at2"/>
<proteinExistence type="inferred from homology"/>
<dbReference type="Proteomes" id="UP000199318">
    <property type="component" value="Unassembled WGS sequence"/>
</dbReference>
<evidence type="ECO:0000259" key="9">
    <source>
        <dbReference type="SMART" id="SM00563"/>
    </source>
</evidence>
<evidence type="ECO:0000256" key="8">
    <source>
        <dbReference type="SAM" id="Phobius"/>
    </source>
</evidence>
<dbReference type="STRING" id="1464123.SAMN05444126_11433"/>
<dbReference type="Pfam" id="PF01553">
    <property type="entry name" value="Acyltransferase"/>
    <property type="match status" value="1"/>
</dbReference>
<dbReference type="PANTHER" id="PTHR10434">
    <property type="entry name" value="1-ACYL-SN-GLYCEROL-3-PHOSPHATE ACYLTRANSFERASE"/>
    <property type="match status" value="1"/>
</dbReference>
<comment type="pathway">
    <text evidence="1">Lipid metabolism.</text>
</comment>
<dbReference type="CDD" id="cd07989">
    <property type="entry name" value="LPLAT_AGPAT-like"/>
    <property type="match status" value="1"/>
</dbReference>
<sequence>MLRTAVWFVYFASYLVAVLPKLWKAKRLKQKDINDYHDYIHITAKNWSSRLIKLAGGTVHVNGAANIPKDEPVLFVANHQGNFDIPVLLAHTGRKIGFISKMEVKKIPLIRAWMEHLDCVFIDRKNRRQAIGALLEGAEKLEGGRSLIIFPEGTRSKGGPVNTFKKGSFKMAEKSKATIVPVAIDGTYTMMEANENHIITPGEVQVTFLEPIRIHQYDANVKSEELASASEAAIAGKLAGLHPDAESAE</sequence>
<keyword evidence="4 7" id="KW-0808">Transferase</keyword>
<evidence type="ECO:0000256" key="3">
    <source>
        <dbReference type="ARBA" id="ARBA00022516"/>
    </source>
</evidence>
<keyword evidence="7" id="KW-1208">Phospholipid metabolism</keyword>
<comment type="caution">
    <text evidence="10">The sequence shown here is derived from an EMBL/GenBank/DDBJ whole genome shotgun (WGS) entry which is preliminary data.</text>
</comment>
<dbReference type="InterPro" id="IPR004552">
    <property type="entry name" value="AGP_acyltrans"/>
</dbReference>
<dbReference type="RefSeq" id="WP_093073067.1">
    <property type="nucleotide sequence ID" value="NZ_FOGV01000014.1"/>
</dbReference>
<comment type="catalytic activity">
    <reaction evidence="7">
        <text>a 1-acyl-sn-glycero-3-phosphate + an acyl-CoA = a 1,2-diacyl-sn-glycero-3-phosphate + CoA</text>
        <dbReference type="Rhea" id="RHEA:19709"/>
        <dbReference type="ChEBI" id="CHEBI:57287"/>
        <dbReference type="ChEBI" id="CHEBI:57970"/>
        <dbReference type="ChEBI" id="CHEBI:58342"/>
        <dbReference type="ChEBI" id="CHEBI:58608"/>
        <dbReference type="EC" id="2.3.1.51"/>
    </reaction>
</comment>
<reference evidence="11" key="1">
    <citation type="submission" date="2016-10" db="EMBL/GenBank/DDBJ databases">
        <authorList>
            <person name="de Groot N.N."/>
        </authorList>
    </citation>
    <scope>NUCLEOTIDE SEQUENCE [LARGE SCALE GENOMIC DNA]</scope>
    <source>
        <strain evidence="11">10nlg</strain>
    </source>
</reference>
<dbReference type="AlphaFoldDB" id="A0A1H9UFX3"/>
<gene>
    <name evidence="10" type="ORF">SAMN05444126_11433</name>
</gene>
<feature type="domain" description="Phospholipid/glycerol acyltransferase" evidence="9">
    <location>
        <begin position="73"/>
        <end position="187"/>
    </location>
</feature>
<dbReference type="EMBL" id="FOGV01000014">
    <property type="protein sequence ID" value="SES08440.1"/>
    <property type="molecule type" value="Genomic_DNA"/>
</dbReference>
<keyword evidence="7" id="KW-0594">Phospholipid biosynthesis</keyword>
<dbReference type="InterPro" id="IPR002123">
    <property type="entry name" value="Plipid/glycerol_acylTrfase"/>
</dbReference>
<keyword evidence="6 7" id="KW-0012">Acyltransferase</keyword>
<comment type="similarity">
    <text evidence="2 7">Belongs to the 1-acyl-sn-glycerol-3-phosphate acyltransferase family.</text>
</comment>
<evidence type="ECO:0000313" key="11">
    <source>
        <dbReference type="Proteomes" id="UP000199318"/>
    </source>
</evidence>
<dbReference type="GO" id="GO:0003841">
    <property type="term" value="F:1-acylglycerol-3-phosphate O-acyltransferase activity"/>
    <property type="evidence" value="ECO:0007669"/>
    <property type="project" value="UniProtKB-UniRule"/>
</dbReference>
<dbReference type="SMART" id="SM00563">
    <property type="entry name" value="PlsC"/>
    <property type="match status" value="1"/>
</dbReference>
<evidence type="ECO:0000256" key="4">
    <source>
        <dbReference type="ARBA" id="ARBA00022679"/>
    </source>
</evidence>
<name>A0A1H9UFX3_9BACI</name>
<protein>
    <recommendedName>
        <fullName evidence="7">1-acyl-sn-glycerol-3-phosphate acyltransferase</fullName>
        <ecNumber evidence="7">2.3.1.51</ecNumber>
    </recommendedName>
</protein>
<evidence type="ECO:0000256" key="1">
    <source>
        <dbReference type="ARBA" id="ARBA00005189"/>
    </source>
</evidence>
<feature type="transmembrane region" description="Helical" evidence="8">
    <location>
        <begin position="6"/>
        <end position="23"/>
    </location>
</feature>
<keyword evidence="8" id="KW-0812">Transmembrane</keyword>
<dbReference type="SUPFAM" id="SSF69593">
    <property type="entry name" value="Glycerol-3-phosphate (1)-acyltransferase"/>
    <property type="match status" value="1"/>
</dbReference>
<keyword evidence="11" id="KW-1185">Reference proteome</keyword>
<accession>A0A1H9UFX3</accession>
<evidence type="ECO:0000256" key="6">
    <source>
        <dbReference type="ARBA" id="ARBA00023315"/>
    </source>
</evidence>
<evidence type="ECO:0000256" key="2">
    <source>
        <dbReference type="ARBA" id="ARBA00008655"/>
    </source>
</evidence>
<dbReference type="PANTHER" id="PTHR10434:SF64">
    <property type="entry name" value="1-ACYL-SN-GLYCEROL-3-PHOSPHATE ACYLTRANSFERASE-RELATED"/>
    <property type="match status" value="1"/>
</dbReference>
<dbReference type="GO" id="GO:0006654">
    <property type="term" value="P:phosphatidic acid biosynthetic process"/>
    <property type="evidence" value="ECO:0007669"/>
    <property type="project" value="TreeGrafter"/>
</dbReference>
<evidence type="ECO:0000313" key="10">
    <source>
        <dbReference type="EMBL" id="SES08440.1"/>
    </source>
</evidence>
<evidence type="ECO:0000256" key="5">
    <source>
        <dbReference type="ARBA" id="ARBA00023098"/>
    </source>
</evidence>
<keyword evidence="3 7" id="KW-0444">Lipid biosynthesis</keyword>